<protein>
    <submittedName>
        <fullName evidence="2">Uncharacterized protein</fullName>
    </submittedName>
</protein>
<feature type="compositionally biased region" description="Low complexity" evidence="1">
    <location>
        <begin position="304"/>
        <end position="313"/>
    </location>
</feature>
<feature type="compositionally biased region" description="Low complexity" evidence="1">
    <location>
        <begin position="16"/>
        <end position="29"/>
    </location>
</feature>
<feature type="compositionally biased region" description="Polar residues" evidence="1">
    <location>
        <begin position="188"/>
        <end position="213"/>
    </location>
</feature>
<feature type="compositionally biased region" description="Basic and acidic residues" evidence="1">
    <location>
        <begin position="400"/>
        <end position="437"/>
    </location>
</feature>
<feature type="region of interest" description="Disordered" evidence="1">
    <location>
        <begin position="529"/>
        <end position="681"/>
    </location>
</feature>
<dbReference type="AlphaFoldDB" id="A0A401GCQ1"/>
<organism evidence="2 3">
    <name type="scientific">Sparassis crispa</name>
    <dbReference type="NCBI Taxonomy" id="139825"/>
    <lineage>
        <taxon>Eukaryota</taxon>
        <taxon>Fungi</taxon>
        <taxon>Dikarya</taxon>
        <taxon>Basidiomycota</taxon>
        <taxon>Agaricomycotina</taxon>
        <taxon>Agaricomycetes</taxon>
        <taxon>Polyporales</taxon>
        <taxon>Sparassidaceae</taxon>
        <taxon>Sparassis</taxon>
    </lineage>
</organism>
<feature type="compositionally biased region" description="Basic and acidic residues" evidence="1">
    <location>
        <begin position="315"/>
        <end position="341"/>
    </location>
</feature>
<feature type="compositionally biased region" description="Polar residues" evidence="1">
    <location>
        <begin position="1"/>
        <end position="15"/>
    </location>
</feature>
<feature type="region of interest" description="Disordered" evidence="1">
    <location>
        <begin position="266"/>
        <end position="357"/>
    </location>
</feature>
<evidence type="ECO:0000313" key="2">
    <source>
        <dbReference type="EMBL" id="GBE79959.1"/>
    </source>
</evidence>
<dbReference type="OrthoDB" id="3260940at2759"/>
<gene>
    <name evidence="2" type="ORF">SCP_0211610</name>
</gene>
<dbReference type="InParanoid" id="A0A401GCQ1"/>
<dbReference type="GeneID" id="38776876"/>
<proteinExistence type="predicted"/>
<feature type="region of interest" description="Disordered" evidence="1">
    <location>
        <begin position="1"/>
        <end position="29"/>
    </location>
</feature>
<evidence type="ECO:0000313" key="3">
    <source>
        <dbReference type="Proteomes" id="UP000287166"/>
    </source>
</evidence>
<feature type="region of interest" description="Disordered" evidence="1">
    <location>
        <begin position="391"/>
        <end position="485"/>
    </location>
</feature>
<evidence type="ECO:0000256" key="1">
    <source>
        <dbReference type="SAM" id="MobiDB-lite"/>
    </source>
</evidence>
<feature type="compositionally biased region" description="Basic residues" evidence="1">
    <location>
        <begin position="141"/>
        <end position="152"/>
    </location>
</feature>
<feature type="region of interest" description="Disordered" evidence="1">
    <location>
        <begin position="135"/>
        <end position="244"/>
    </location>
</feature>
<dbReference type="STRING" id="139825.A0A401GCQ1"/>
<reference evidence="2 3" key="1">
    <citation type="journal article" date="2018" name="Sci. Rep.">
        <title>Genome sequence of the cauliflower mushroom Sparassis crispa (Hanabiratake) and its association with beneficial usage.</title>
        <authorList>
            <person name="Kiyama R."/>
            <person name="Furutani Y."/>
            <person name="Kawaguchi K."/>
            <person name="Nakanishi T."/>
        </authorList>
    </citation>
    <scope>NUCLEOTIDE SEQUENCE [LARGE SCALE GENOMIC DNA]</scope>
</reference>
<name>A0A401GCQ1_9APHY</name>
<dbReference type="RefSeq" id="XP_027610872.1">
    <property type="nucleotide sequence ID" value="XM_027755071.1"/>
</dbReference>
<sequence>MSPGESSDVQSDNSCLSGSSLAPPSTTSTSLLDSAVHLAHALAPSEQHDRRRSLGLIDAARVRFTRDFQSLVRSNSKPQRVHTLLSVQTRAPEDPRFAFRGSDKNLNTRLANLDTQMMELLPEERQGRGLGTRIVNFLSRSRSRSRSKKRRSRSLDAAVSHMPMPLAREPIAAHARRASIEDEDEYTGASSSAPRPTTRSVSRPLSSATNTTVKPLPRTPTPADPRATALPKPRSTPVYKNTVIEPTSLSSKGKKMNLFGLSISSPRKASFEDSGKPKSRPPTPGSAPAALLPSSVTSNHPLWGSHSGSGSTSHKSHEESNKRPSLDIERTIKDRRLDSGKPSRPNVVAPAARPPPIHLLTTRGEYLERNHDTDTETIDLGGRCSPLCGLRTPRLTGAPSDREKEAMWGSRERSREKEREGIRWKEKERERDREHITHPRRVGSPALRERERESRSTVGPVPVEKVASGSGTSKQSRTRDALPGANGNAAAIAARANRTKHGSFDFERPLSANAVVTSDMKAALTQMGIGDTDKPHAMQRSHSTRALASSQDKTKTKPKLDVNTSSYFLTRRVTGSSTATSNPPRSHQVHHSRGNSHHNDSDKEPISPTSSHSSGKNSSWGRSAGKRMARPTHGPFKFEPAVPPIPGSPADERKRPVVPNGPRGVSSQEAQSRHPRVAGKGRSLDLGLGLSWAPTRLRENALLQIGGVGTTVGGSTAAAVRARARWRGATVDEEGRLSADGSVAAADVAAAFREALGDAAYATFKTFVHRFDAHAIPLDGPFGLLLHVQRLLDSAPGLDERGKRVLLDRFVHVVQENH</sequence>
<comment type="caution">
    <text evidence="2">The sequence shown here is derived from an EMBL/GenBank/DDBJ whole genome shotgun (WGS) entry which is preliminary data.</text>
</comment>
<feature type="compositionally biased region" description="Polar residues" evidence="1">
    <location>
        <begin position="562"/>
        <end position="585"/>
    </location>
</feature>
<feature type="compositionally biased region" description="Low complexity" evidence="1">
    <location>
        <begin position="607"/>
        <end position="623"/>
    </location>
</feature>
<keyword evidence="3" id="KW-1185">Reference proteome</keyword>
<dbReference type="EMBL" id="BFAD01000002">
    <property type="protein sequence ID" value="GBE79959.1"/>
    <property type="molecule type" value="Genomic_DNA"/>
</dbReference>
<feature type="compositionally biased region" description="Basic residues" evidence="1">
    <location>
        <begin position="587"/>
        <end position="596"/>
    </location>
</feature>
<dbReference type="Proteomes" id="UP000287166">
    <property type="component" value="Unassembled WGS sequence"/>
</dbReference>
<feature type="compositionally biased region" description="Low complexity" evidence="1">
    <location>
        <begin position="342"/>
        <end position="351"/>
    </location>
</feature>
<accession>A0A401GCQ1</accession>